<dbReference type="PANTHER" id="PTHR22930:SF174">
    <property type="entry name" value="DDE TNP4 DOMAIN-CONTAINING PROTEIN"/>
    <property type="match status" value="1"/>
</dbReference>
<organism evidence="1 2">
    <name type="scientific">Triticum urartu</name>
    <name type="common">Red wild einkorn</name>
    <name type="synonym">Crithodium urartu</name>
    <dbReference type="NCBI Taxonomy" id="4572"/>
    <lineage>
        <taxon>Eukaryota</taxon>
        <taxon>Viridiplantae</taxon>
        <taxon>Streptophyta</taxon>
        <taxon>Embryophyta</taxon>
        <taxon>Tracheophyta</taxon>
        <taxon>Spermatophyta</taxon>
        <taxon>Magnoliopsida</taxon>
        <taxon>Liliopsida</taxon>
        <taxon>Poales</taxon>
        <taxon>Poaceae</taxon>
        <taxon>BOP clade</taxon>
        <taxon>Pooideae</taxon>
        <taxon>Triticodae</taxon>
        <taxon>Triticeae</taxon>
        <taxon>Triticinae</taxon>
        <taxon>Triticum</taxon>
    </lineage>
</organism>
<dbReference type="InterPro" id="IPR045249">
    <property type="entry name" value="HARBI1-like"/>
</dbReference>
<evidence type="ECO:0000313" key="2">
    <source>
        <dbReference type="Proteomes" id="UP000015106"/>
    </source>
</evidence>
<dbReference type="PANTHER" id="PTHR22930">
    <property type="match status" value="1"/>
</dbReference>
<dbReference type="EnsemblPlants" id="TuG1812G0700006106.01.T01">
    <property type="protein sequence ID" value="TuG1812G0700006106.01.T01.cds448961"/>
    <property type="gene ID" value="TuG1812G0700006106.01"/>
</dbReference>
<reference evidence="2" key="1">
    <citation type="journal article" date="2013" name="Nature">
        <title>Draft genome of the wheat A-genome progenitor Triticum urartu.</title>
        <authorList>
            <person name="Ling H.Q."/>
            <person name="Zhao S."/>
            <person name="Liu D."/>
            <person name="Wang J."/>
            <person name="Sun H."/>
            <person name="Zhang C."/>
            <person name="Fan H."/>
            <person name="Li D."/>
            <person name="Dong L."/>
            <person name="Tao Y."/>
            <person name="Gao C."/>
            <person name="Wu H."/>
            <person name="Li Y."/>
            <person name="Cui Y."/>
            <person name="Guo X."/>
            <person name="Zheng S."/>
            <person name="Wang B."/>
            <person name="Yu K."/>
            <person name="Liang Q."/>
            <person name="Yang W."/>
            <person name="Lou X."/>
            <person name="Chen J."/>
            <person name="Feng M."/>
            <person name="Jian J."/>
            <person name="Zhang X."/>
            <person name="Luo G."/>
            <person name="Jiang Y."/>
            <person name="Liu J."/>
            <person name="Wang Z."/>
            <person name="Sha Y."/>
            <person name="Zhang B."/>
            <person name="Wu H."/>
            <person name="Tang D."/>
            <person name="Shen Q."/>
            <person name="Xue P."/>
            <person name="Zou S."/>
            <person name="Wang X."/>
            <person name="Liu X."/>
            <person name="Wang F."/>
            <person name="Yang Y."/>
            <person name="An X."/>
            <person name="Dong Z."/>
            <person name="Zhang K."/>
            <person name="Zhang X."/>
            <person name="Luo M.C."/>
            <person name="Dvorak J."/>
            <person name="Tong Y."/>
            <person name="Wang J."/>
            <person name="Yang H."/>
            <person name="Li Z."/>
            <person name="Wang D."/>
            <person name="Zhang A."/>
            <person name="Wang J."/>
        </authorList>
    </citation>
    <scope>NUCLEOTIDE SEQUENCE</scope>
    <source>
        <strain evidence="2">cv. G1812</strain>
    </source>
</reference>
<name>A0A8R7RBR2_TRIUA</name>
<keyword evidence="2" id="KW-1185">Reference proteome</keyword>
<sequence length="116" mass="12789">MLNSGGSPVTVGSSLGVSESTVSLVTQVFVEAMWERAMHHCCWPGSAQVKKIKRKFDKIHGLPNCHGIVQTAHITFGSHSGDHEENDSMLMQAMVDPNMRFTDIWLWSSGSMNQLS</sequence>
<dbReference type="Proteomes" id="UP000015106">
    <property type="component" value="Chromosome 7"/>
</dbReference>
<evidence type="ECO:0008006" key="3">
    <source>
        <dbReference type="Google" id="ProtNLM"/>
    </source>
</evidence>
<dbReference type="AlphaFoldDB" id="A0A8R7RBR2"/>
<protein>
    <recommendedName>
        <fullName evidence="3">DDE Tnp4 domain-containing protein</fullName>
    </recommendedName>
</protein>
<dbReference type="Gramene" id="TuG1812G0700006106.01.T01">
    <property type="protein sequence ID" value="TuG1812G0700006106.01.T01.cds448961"/>
    <property type="gene ID" value="TuG1812G0700006106.01"/>
</dbReference>
<proteinExistence type="predicted"/>
<evidence type="ECO:0000313" key="1">
    <source>
        <dbReference type="EnsemblPlants" id="TuG1812G0700006106.01.T01.cds448961"/>
    </source>
</evidence>
<reference evidence="1" key="2">
    <citation type="submission" date="2018-03" db="EMBL/GenBank/DDBJ databases">
        <title>The Triticum urartu genome reveals the dynamic nature of wheat genome evolution.</title>
        <authorList>
            <person name="Ling H."/>
            <person name="Ma B."/>
            <person name="Shi X."/>
            <person name="Liu H."/>
            <person name="Dong L."/>
            <person name="Sun H."/>
            <person name="Cao Y."/>
            <person name="Gao Q."/>
            <person name="Zheng S."/>
            <person name="Li Y."/>
            <person name="Yu Y."/>
            <person name="Du H."/>
            <person name="Qi M."/>
            <person name="Li Y."/>
            <person name="Yu H."/>
            <person name="Cui Y."/>
            <person name="Wang N."/>
            <person name="Chen C."/>
            <person name="Wu H."/>
            <person name="Zhao Y."/>
            <person name="Zhang J."/>
            <person name="Li Y."/>
            <person name="Zhou W."/>
            <person name="Zhang B."/>
            <person name="Hu W."/>
            <person name="Eijk M."/>
            <person name="Tang J."/>
            <person name="Witsenboer H."/>
            <person name="Zhao S."/>
            <person name="Li Z."/>
            <person name="Zhang A."/>
            <person name="Wang D."/>
            <person name="Liang C."/>
        </authorList>
    </citation>
    <scope>NUCLEOTIDE SEQUENCE [LARGE SCALE GENOMIC DNA]</scope>
    <source>
        <strain evidence="1">cv. G1812</strain>
    </source>
</reference>
<reference evidence="1" key="3">
    <citation type="submission" date="2022-06" db="UniProtKB">
        <authorList>
            <consortium name="EnsemblPlants"/>
        </authorList>
    </citation>
    <scope>IDENTIFICATION</scope>
</reference>
<accession>A0A8R7RBR2</accession>